<evidence type="ECO:0000259" key="2">
    <source>
        <dbReference type="Pfam" id="PF03724"/>
    </source>
</evidence>
<dbReference type="Proteomes" id="UP000027997">
    <property type="component" value="Unassembled WGS sequence"/>
</dbReference>
<dbReference type="PANTHER" id="PTHR35535:SF1">
    <property type="entry name" value="HEAT SHOCK PROTEIN HSLJ"/>
    <property type="match status" value="1"/>
</dbReference>
<evidence type="ECO:0000256" key="1">
    <source>
        <dbReference type="SAM" id="SignalP"/>
    </source>
</evidence>
<gene>
    <name evidence="3" type="ORF">GV64_22390</name>
</gene>
<organism evidence="3 4">
    <name type="scientific">Endozoicomonas elysicola</name>
    <dbReference type="NCBI Taxonomy" id="305900"/>
    <lineage>
        <taxon>Bacteria</taxon>
        <taxon>Pseudomonadati</taxon>
        <taxon>Pseudomonadota</taxon>
        <taxon>Gammaproteobacteria</taxon>
        <taxon>Oceanospirillales</taxon>
        <taxon>Endozoicomonadaceae</taxon>
        <taxon>Endozoicomonas</taxon>
    </lineage>
</organism>
<dbReference type="PROSITE" id="PS51257">
    <property type="entry name" value="PROKAR_LIPOPROTEIN"/>
    <property type="match status" value="1"/>
</dbReference>
<dbReference type="Pfam" id="PF09619">
    <property type="entry name" value="YscW"/>
    <property type="match status" value="1"/>
</dbReference>
<feature type="domain" description="DUF306" evidence="2">
    <location>
        <begin position="32"/>
        <end position="139"/>
    </location>
</feature>
<evidence type="ECO:0000313" key="4">
    <source>
        <dbReference type="Proteomes" id="UP000027997"/>
    </source>
</evidence>
<dbReference type="InterPro" id="IPR005184">
    <property type="entry name" value="DUF306_Meta_HslJ"/>
</dbReference>
<dbReference type="Gene3D" id="2.40.128.270">
    <property type="match status" value="1"/>
</dbReference>
<dbReference type="InterPro" id="IPR053147">
    <property type="entry name" value="Hsp_HslJ-like"/>
</dbReference>
<evidence type="ECO:0000313" key="3">
    <source>
        <dbReference type="EMBL" id="KEI73094.1"/>
    </source>
</evidence>
<dbReference type="RefSeq" id="WP_020582282.1">
    <property type="nucleotide sequence ID" value="NZ_JOJP01000001.1"/>
</dbReference>
<dbReference type="PANTHER" id="PTHR35535">
    <property type="entry name" value="HEAT SHOCK PROTEIN HSLJ"/>
    <property type="match status" value="1"/>
</dbReference>
<feature type="chain" id="PRO_5001758861" description="DUF306 domain-containing protein" evidence="1">
    <location>
        <begin position="19"/>
        <end position="243"/>
    </location>
</feature>
<reference evidence="3 4" key="1">
    <citation type="submission" date="2014-06" db="EMBL/GenBank/DDBJ databases">
        <title>Whole Genome Sequences of Three Symbiotic Endozoicomonas Bacteria.</title>
        <authorList>
            <person name="Neave M.J."/>
            <person name="Apprill A."/>
            <person name="Voolstra C.R."/>
        </authorList>
    </citation>
    <scope>NUCLEOTIDE SEQUENCE [LARGE SCALE GENOMIC DNA]</scope>
    <source>
        <strain evidence="3 4">DSM 22380</strain>
    </source>
</reference>
<sequence length="243" mass="26042">MKRLIHSCIVLAAGAALFGCSSHKLTSVDPQLVENKTWVLTSMNGQAASGPRVTMELRPATAQDGRIGGQAQCNRYFGSYQVANKKIHFTPMGGSRAACPAPFMTKEAEYLATFPKLDNIAIKEHGLMLSSRSSDQKLTYVAESANVSGQIAASEGTFAPGSEIIVVLQDSSMPNDPAGIIGIERIQVGRNVDVVDYMVNYAPELVNPGSNYELLAEVIQNGQVMFITAVKPSVNLKSVPSKH</sequence>
<accession>A0A081KG18</accession>
<dbReference type="eggNOG" id="COG3187">
    <property type="taxonomic scope" value="Bacteria"/>
</dbReference>
<dbReference type="InterPro" id="IPR038670">
    <property type="entry name" value="HslJ-like_sf"/>
</dbReference>
<keyword evidence="1" id="KW-0732">Signal</keyword>
<keyword evidence="4" id="KW-1185">Reference proteome</keyword>
<name>A0A081KG18_9GAMM</name>
<feature type="signal peptide" evidence="1">
    <location>
        <begin position="1"/>
        <end position="18"/>
    </location>
</feature>
<proteinExistence type="predicted"/>
<dbReference type="Pfam" id="PF03724">
    <property type="entry name" value="META"/>
    <property type="match status" value="1"/>
</dbReference>
<protein>
    <recommendedName>
        <fullName evidence="2">DUF306 domain-containing protein</fullName>
    </recommendedName>
</protein>
<dbReference type="EMBL" id="JOJP01000001">
    <property type="protein sequence ID" value="KEI73094.1"/>
    <property type="molecule type" value="Genomic_DNA"/>
</dbReference>
<dbReference type="InterPro" id="IPR039366">
    <property type="entry name" value="Pilotin"/>
</dbReference>
<dbReference type="AlphaFoldDB" id="A0A081KG18"/>
<comment type="caution">
    <text evidence="3">The sequence shown here is derived from an EMBL/GenBank/DDBJ whole genome shotgun (WGS) entry which is preliminary data.</text>
</comment>